<accession>A0A7X1EAD1</accession>
<feature type="chain" id="PRO_5030709536" evidence="1">
    <location>
        <begin position="23"/>
        <end position="212"/>
    </location>
</feature>
<dbReference type="EMBL" id="JACHVC010000013">
    <property type="protein sequence ID" value="MBC2608163.1"/>
    <property type="molecule type" value="Genomic_DNA"/>
</dbReference>
<feature type="signal peptide" evidence="1">
    <location>
        <begin position="1"/>
        <end position="22"/>
    </location>
</feature>
<dbReference type="Proteomes" id="UP000526501">
    <property type="component" value="Unassembled WGS sequence"/>
</dbReference>
<evidence type="ECO:0000313" key="3">
    <source>
        <dbReference type="Proteomes" id="UP000526501"/>
    </source>
</evidence>
<evidence type="ECO:0000256" key="1">
    <source>
        <dbReference type="SAM" id="SignalP"/>
    </source>
</evidence>
<sequence>MKKLILSLVAALAAVSSLQAHCGSCGVGGDAEHAASCENCPAEQLEGYYATQKGLANDDLAAAKKGADAFLAHAETMGCNSGEDSCCSTEMDAASTISGASDIAAARVAFKDWSDALLGKLEKSGLGEGVAYKMHCPMAFENKGADWIQGSKDLRNPYYGSMMLTCGFVSETISAKDASGCSCPEGECSCESCDGESCKMPASKEGSHSMHH</sequence>
<keyword evidence="1" id="KW-0732">Signal</keyword>
<keyword evidence="3" id="KW-1185">Reference proteome</keyword>
<organism evidence="2 3">
    <name type="scientific">Pelagicoccus albus</name>
    <dbReference type="NCBI Taxonomy" id="415222"/>
    <lineage>
        <taxon>Bacteria</taxon>
        <taxon>Pseudomonadati</taxon>
        <taxon>Verrucomicrobiota</taxon>
        <taxon>Opitutia</taxon>
        <taxon>Puniceicoccales</taxon>
        <taxon>Pelagicoccaceae</taxon>
        <taxon>Pelagicoccus</taxon>
    </lineage>
</organism>
<name>A0A7X1EAD1_9BACT</name>
<dbReference type="RefSeq" id="WP_185662015.1">
    <property type="nucleotide sequence ID" value="NZ_CAWPOO010000013.1"/>
</dbReference>
<protein>
    <submittedName>
        <fullName evidence="2">DUF3347 domain-containing protein</fullName>
    </submittedName>
</protein>
<dbReference type="AlphaFoldDB" id="A0A7X1EAD1"/>
<reference evidence="2 3" key="1">
    <citation type="submission" date="2020-07" db="EMBL/GenBank/DDBJ databases">
        <authorList>
            <person name="Feng X."/>
        </authorList>
    </citation>
    <scope>NUCLEOTIDE SEQUENCE [LARGE SCALE GENOMIC DNA]</scope>
    <source>
        <strain evidence="2 3">JCM23202</strain>
    </source>
</reference>
<proteinExistence type="predicted"/>
<comment type="caution">
    <text evidence="2">The sequence shown here is derived from an EMBL/GenBank/DDBJ whole genome shotgun (WGS) entry which is preliminary data.</text>
</comment>
<evidence type="ECO:0000313" key="2">
    <source>
        <dbReference type="EMBL" id="MBC2608163.1"/>
    </source>
</evidence>
<gene>
    <name evidence="2" type="ORF">H5P27_19060</name>
</gene>